<organism evidence="3 4">
    <name type="scientific">Neolentinus lepideus HHB14362 ss-1</name>
    <dbReference type="NCBI Taxonomy" id="1314782"/>
    <lineage>
        <taxon>Eukaryota</taxon>
        <taxon>Fungi</taxon>
        <taxon>Dikarya</taxon>
        <taxon>Basidiomycota</taxon>
        <taxon>Agaricomycotina</taxon>
        <taxon>Agaricomycetes</taxon>
        <taxon>Gloeophyllales</taxon>
        <taxon>Gloeophyllaceae</taxon>
        <taxon>Neolentinus</taxon>
    </lineage>
</organism>
<dbReference type="STRING" id="1314782.A0A165S989"/>
<feature type="domain" description="Nudix hydrolase" evidence="2">
    <location>
        <begin position="25"/>
        <end position="182"/>
    </location>
</feature>
<evidence type="ECO:0000256" key="1">
    <source>
        <dbReference type="ARBA" id="ARBA00022801"/>
    </source>
</evidence>
<protein>
    <recommendedName>
        <fullName evidence="2">Nudix hydrolase domain-containing protein</fullName>
    </recommendedName>
</protein>
<dbReference type="AlphaFoldDB" id="A0A165S989"/>
<dbReference type="Pfam" id="PF00293">
    <property type="entry name" value="NUDIX"/>
    <property type="match status" value="1"/>
</dbReference>
<dbReference type="Proteomes" id="UP000076761">
    <property type="component" value="Unassembled WGS sequence"/>
</dbReference>
<dbReference type="InterPro" id="IPR000086">
    <property type="entry name" value="NUDIX_hydrolase_dom"/>
</dbReference>
<evidence type="ECO:0000259" key="2">
    <source>
        <dbReference type="PROSITE" id="PS51462"/>
    </source>
</evidence>
<dbReference type="PANTHER" id="PTHR21340:SF0">
    <property type="entry name" value="BIS(5'-NUCLEOSYL)-TETRAPHOSPHATASE [ASYMMETRICAL]"/>
    <property type="match status" value="1"/>
</dbReference>
<keyword evidence="4" id="KW-1185">Reference proteome</keyword>
<evidence type="ECO:0000313" key="4">
    <source>
        <dbReference type="Proteomes" id="UP000076761"/>
    </source>
</evidence>
<dbReference type="OrthoDB" id="276276at2759"/>
<sequence>MIRDPSLQVNNVHSTTMAHHALSPVTERSYGIVLVRPSSANPTSLKSKDVEVLLIHQHLRPGPRLPSNSLMSLPSSFIALPKGHKEPADSTDLAAAVRELHEETGLGMSRILCGEKAIKERYTNPRNGKEKENTFWIGLVEGNGERVKIQVEEVEGAEWERMEEAIVKVTYEETKAVLREAARMLDEEQE</sequence>
<accession>A0A165S989</accession>
<dbReference type="PROSITE" id="PS51462">
    <property type="entry name" value="NUDIX"/>
    <property type="match status" value="1"/>
</dbReference>
<evidence type="ECO:0000313" key="3">
    <source>
        <dbReference type="EMBL" id="KZT24835.1"/>
    </source>
</evidence>
<dbReference type="Gene3D" id="3.90.79.10">
    <property type="entry name" value="Nucleoside Triphosphate Pyrophosphohydrolase"/>
    <property type="match status" value="1"/>
</dbReference>
<dbReference type="InParanoid" id="A0A165S989"/>
<gene>
    <name evidence="3" type="ORF">NEOLEDRAFT_1242219</name>
</gene>
<dbReference type="GO" id="GO:0006754">
    <property type="term" value="P:ATP biosynthetic process"/>
    <property type="evidence" value="ECO:0007669"/>
    <property type="project" value="TreeGrafter"/>
</dbReference>
<dbReference type="GO" id="GO:0006167">
    <property type="term" value="P:AMP biosynthetic process"/>
    <property type="evidence" value="ECO:0007669"/>
    <property type="project" value="TreeGrafter"/>
</dbReference>
<dbReference type="EMBL" id="KV425575">
    <property type="protein sequence ID" value="KZT24835.1"/>
    <property type="molecule type" value="Genomic_DNA"/>
</dbReference>
<dbReference type="PANTHER" id="PTHR21340">
    <property type="entry name" value="DIADENOSINE 5,5-P1,P4-TETRAPHOSPHATE PYROPHOSPHOHYDROLASE MUTT"/>
    <property type="match status" value="1"/>
</dbReference>
<dbReference type="InterPro" id="IPR051325">
    <property type="entry name" value="Nudix_hydrolase_domain"/>
</dbReference>
<dbReference type="SUPFAM" id="SSF55811">
    <property type="entry name" value="Nudix"/>
    <property type="match status" value="1"/>
</dbReference>
<reference evidence="3 4" key="1">
    <citation type="journal article" date="2016" name="Mol. Biol. Evol.">
        <title>Comparative Genomics of Early-Diverging Mushroom-Forming Fungi Provides Insights into the Origins of Lignocellulose Decay Capabilities.</title>
        <authorList>
            <person name="Nagy L.G."/>
            <person name="Riley R."/>
            <person name="Tritt A."/>
            <person name="Adam C."/>
            <person name="Daum C."/>
            <person name="Floudas D."/>
            <person name="Sun H."/>
            <person name="Yadav J.S."/>
            <person name="Pangilinan J."/>
            <person name="Larsson K.H."/>
            <person name="Matsuura K."/>
            <person name="Barry K."/>
            <person name="Labutti K."/>
            <person name="Kuo R."/>
            <person name="Ohm R.A."/>
            <person name="Bhattacharya S.S."/>
            <person name="Shirouzu T."/>
            <person name="Yoshinaga Y."/>
            <person name="Martin F.M."/>
            <person name="Grigoriev I.V."/>
            <person name="Hibbett D.S."/>
        </authorList>
    </citation>
    <scope>NUCLEOTIDE SEQUENCE [LARGE SCALE GENOMIC DNA]</scope>
    <source>
        <strain evidence="3 4">HHB14362 ss-1</strain>
    </source>
</reference>
<proteinExistence type="predicted"/>
<name>A0A165S989_9AGAM</name>
<dbReference type="GO" id="GO:0004081">
    <property type="term" value="F:bis(5'-nucleosyl)-tetraphosphatase (asymmetrical) activity"/>
    <property type="evidence" value="ECO:0007669"/>
    <property type="project" value="TreeGrafter"/>
</dbReference>
<dbReference type="InterPro" id="IPR015797">
    <property type="entry name" value="NUDIX_hydrolase-like_dom_sf"/>
</dbReference>
<keyword evidence="1" id="KW-0378">Hydrolase</keyword>